<feature type="domain" description="RRM" evidence="3">
    <location>
        <begin position="31"/>
        <end position="72"/>
    </location>
</feature>
<reference evidence="5" key="1">
    <citation type="submission" date="2022-11" db="UniProtKB">
        <authorList>
            <consortium name="WormBaseParasite"/>
        </authorList>
    </citation>
    <scope>IDENTIFICATION</scope>
</reference>
<dbReference type="InterPro" id="IPR000504">
    <property type="entry name" value="RRM_dom"/>
</dbReference>
<evidence type="ECO:0000256" key="1">
    <source>
        <dbReference type="PROSITE-ProRule" id="PRU00176"/>
    </source>
</evidence>
<dbReference type="PANTHER" id="PTHR45735">
    <property type="entry name" value="CLEAVAGE STIMULATION FACTOR SUBUNIT 2"/>
    <property type="match status" value="1"/>
</dbReference>
<dbReference type="Gene3D" id="3.30.70.330">
    <property type="match status" value="1"/>
</dbReference>
<evidence type="ECO:0000313" key="4">
    <source>
        <dbReference type="Proteomes" id="UP000887566"/>
    </source>
</evidence>
<dbReference type="GO" id="GO:0005847">
    <property type="term" value="C:mRNA cleavage and polyadenylation specificity factor complex"/>
    <property type="evidence" value="ECO:0007669"/>
    <property type="project" value="TreeGrafter"/>
</dbReference>
<dbReference type="AlphaFoldDB" id="A0A914X7W0"/>
<dbReference type="PANTHER" id="PTHR45735:SF2">
    <property type="entry name" value="CLEAVAGE STIMULATION FACTOR SUBUNIT 2"/>
    <property type="match status" value="1"/>
</dbReference>
<dbReference type="Proteomes" id="UP000887566">
    <property type="component" value="Unplaced"/>
</dbReference>
<name>A0A914X7W0_9BILA</name>
<sequence length="72" mass="7910">MASHGGGHYRGRGGQRGEEREGLSAVDRSQRSVFVGNISYEATEEQIKDVFSAVGPVVHFRLVHDRDTGKPK</sequence>
<dbReference type="SUPFAM" id="SSF54928">
    <property type="entry name" value="RNA-binding domain, RBD"/>
    <property type="match status" value="1"/>
</dbReference>
<dbReference type="InterPro" id="IPR035979">
    <property type="entry name" value="RBD_domain_sf"/>
</dbReference>
<dbReference type="GO" id="GO:0003729">
    <property type="term" value="F:mRNA binding"/>
    <property type="evidence" value="ECO:0007669"/>
    <property type="project" value="TreeGrafter"/>
</dbReference>
<feature type="region of interest" description="Disordered" evidence="2">
    <location>
        <begin position="1"/>
        <end position="27"/>
    </location>
</feature>
<evidence type="ECO:0000313" key="5">
    <source>
        <dbReference type="WBParaSite" id="PSAMB.scaffold6792size8787.g29087.t1"/>
    </source>
</evidence>
<keyword evidence="1" id="KW-0694">RNA-binding</keyword>
<dbReference type="InterPro" id="IPR012677">
    <property type="entry name" value="Nucleotide-bd_a/b_plait_sf"/>
</dbReference>
<dbReference type="Pfam" id="PF00076">
    <property type="entry name" value="RRM_1"/>
    <property type="match status" value="1"/>
</dbReference>
<dbReference type="PROSITE" id="PS50102">
    <property type="entry name" value="RRM"/>
    <property type="match status" value="1"/>
</dbReference>
<accession>A0A914X7W0</accession>
<dbReference type="WBParaSite" id="PSAMB.scaffold6792size8787.g29087.t1">
    <property type="protein sequence ID" value="PSAMB.scaffold6792size8787.g29087.t1"/>
    <property type="gene ID" value="PSAMB.scaffold6792size8787.g29087"/>
</dbReference>
<evidence type="ECO:0000256" key="2">
    <source>
        <dbReference type="SAM" id="MobiDB-lite"/>
    </source>
</evidence>
<organism evidence="4 5">
    <name type="scientific">Plectus sambesii</name>
    <dbReference type="NCBI Taxonomy" id="2011161"/>
    <lineage>
        <taxon>Eukaryota</taxon>
        <taxon>Metazoa</taxon>
        <taxon>Ecdysozoa</taxon>
        <taxon>Nematoda</taxon>
        <taxon>Chromadorea</taxon>
        <taxon>Plectida</taxon>
        <taxon>Plectina</taxon>
        <taxon>Plectoidea</taxon>
        <taxon>Plectidae</taxon>
        <taxon>Plectus</taxon>
    </lineage>
</organism>
<evidence type="ECO:0000259" key="3">
    <source>
        <dbReference type="PROSITE" id="PS50102"/>
    </source>
</evidence>
<protein>
    <submittedName>
        <fullName evidence="5">RRM domain-containing protein</fullName>
    </submittedName>
</protein>
<keyword evidence="4" id="KW-1185">Reference proteome</keyword>
<proteinExistence type="predicted"/>